<dbReference type="SUPFAM" id="SSF109604">
    <property type="entry name" value="HD-domain/PDEase-like"/>
    <property type="match status" value="1"/>
</dbReference>
<dbReference type="SMART" id="SM00471">
    <property type="entry name" value="HDc"/>
    <property type="match status" value="1"/>
</dbReference>
<dbReference type="Gene3D" id="1.10.3210.10">
    <property type="entry name" value="Hypothetical protein af1432"/>
    <property type="match status" value="1"/>
</dbReference>
<name>A0ABQ4DS61_9ACTN</name>
<feature type="region of interest" description="Disordered" evidence="2">
    <location>
        <begin position="477"/>
        <end position="498"/>
    </location>
</feature>
<dbReference type="InterPro" id="IPR050135">
    <property type="entry name" value="dGTPase-like"/>
</dbReference>
<dbReference type="NCBIfam" id="TIGR01353">
    <property type="entry name" value="dGTP_triPase"/>
    <property type="match status" value="1"/>
</dbReference>
<protein>
    <submittedName>
        <fullName evidence="4">Deoxyguanosinetriphosphate triphosphohydrolase-like protein</fullName>
    </submittedName>
</protein>
<comment type="caution">
    <text evidence="4">The sequence shown here is derived from an EMBL/GenBank/DDBJ whole genome shotgun (WGS) entry which is preliminary data.</text>
</comment>
<evidence type="ECO:0000313" key="5">
    <source>
        <dbReference type="Proteomes" id="UP000646749"/>
    </source>
</evidence>
<feature type="compositionally biased region" description="Basic and acidic residues" evidence="2">
    <location>
        <begin position="11"/>
        <end position="30"/>
    </location>
</feature>
<dbReference type="CDD" id="cd00077">
    <property type="entry name" value="HDc"/>
    <property type="match status" value="1"/>
</dbReference>
<evidence type="ECO:0000256" key="2">
    <source>
        <dbReference type="SAM" id="MobiDB-lite"/>
    </source>
</evidence>
<dbReference type="PANTHER" id="PTHR11373:SF4">
    <property type="entry name" value="DEOXYNUCLEOSIDE TRIPHOSPHATE TRIPHOSPHOHYDROLASE SAMHD1"/>
    <property type="match status" value="1"/>
</dbReference>
<dbReference type="EMBL" id="BONW01000001">
    <property type="protein sequence ID" value="GIG85302.1"/>
    <property type="molecule type" value="Genomic_DNA"/>
</dbReference>
<sequence>MIENGAPDPPSKPEPRRDDRLSGRRKKEIDPDIRSEFERDVDRISYNYYFRRLAEITQVSSGHGRLLRHNRMTHSLKVAQVGRRLVQYLEHDPKNRAGIERAGGIDRNVVYAAGLLHDAGHPPFGHIGEQQLNRLAVEKGLEDGYEGNAQTLRIVLSLTTHHSSDPGRTERRDRRSFGLDLTRAVVAACVKYPYARQDRRQDGKWGYYDPEAKLFEEFVAPLLPASGTPTLEAEIMDWADDITYAVHDLQDFYVDGIIPLHYLRHRRTGDRYEAVHQEESKDFWQYAAHKLRRFRDDVSTSEMRRTFEEYACRFPEGPYRGTRAETAEIEALASQVITDASKEAMVTPDGRLYVTPTMRAVIAAMKQVTWYYVIDHPDLVASQLGQRSQVNLVFGKLYKRVEYCFRQRDNNRILSPDEQWTRRRRLPAPLREYTEQLLEANYGNGAYPKRSHCYARGVIDYIASMTEVEFKRVRQLHAPGEGYPPDDDTDFYRGNEGS</sequence>
<dbReference type="InterPro" id="IPR006674">
    <property type="entry name" value="HD_domain"/>
</dbReference>
<organism evidence="4 5">
    <name type="scientific">Plantactinospora endophytica</name>
    <dbReference type="NCBI Taxonomy" id="673535"/>
    <lineage>
        <taxon>Bacteria</taxon>
        <taxon>Bacillati</taxon>
        <taxon>Actinomycetota</taxon>
        <taxon>Actinomycetes</taxon>
        <taxon>Micromonosporales</taxon>
        <taxon>Micromonosporaceae</taxon>
        <taxon>Plantactinospora</taxon>
    </lineage>
</organism>
<feature type="domain" description="HD" evidence="3">
    <location>
        <begin position="71"/>
        <end position="245"/>
    </location>
</feature>
<accession>A0ABQ4DS61</accession>
<evidence type="ECO:0000256" key="1">
    <source>
        <dbReference type="ARBA" id="ARBA00022801"/>
    </source>
</evidence>
<feature type="region of interest" description="Disordered" evidence="2">
    <location>
        <begin position="1"/>
        <end position="30"/>
    </location>
</feature>
<dbReference type="PROSITE" id="PS51831">
    <property type="entry name" value="HD"/>
    <property type="match status" value="1"/>
</dbReference>
<proteinExistence type="predicted"/>
<dbReference type="InterPro" id="IPR006261">
    <property type="entry name" value="dGTPase"/>
</dbReference>
<keyword evidence="5" id="KW-1185">Reference proteome</keyword>
<dbReference type="PANTHER" id="PTHR11373">
    <property type="entry name" value="DEOXYNUCLEOSIDE TRIPHOSPHATE TRIPHOSPHOHYDROLASE"/>
    <property type="match status" value="1"/>
</dbReference>
<dbReference type="Proteomes" id="UP000646749">
    <property type="component" value="Unassembled WGS sequence"/>
</dbReference>
<dbReference type="Pfam" id="PF01966">
    <property type="entry name" value="HD"/>
    <property type="match status" value="1"/>
</dbReference>
<keyword evidence="1" id="KW-0378">Hydrolase</keyword>
<dbReference type="InterPro" id="IPR003607">
    <property type="entry name" value="HD/PDEase_dom"/>
</dbReference>
<gene>
    <name evidence="4" type="primary">dgt_1</name>
    <name evidence="4" type="ORF">Pen02_02380</name>
</gene>
<evidence type="ECO:0000313" key="4">
    <source>
        <dbReference type="EMBL" id="GIG85302.1"/>
    </source>
</evidence>
<reference evidence="4 5" key="1">
    <citation type="submission" date="2021-01" db="EMBL/GenBank/DDBJ databases">
        <title>Whole genome shotgun sequence of Plantactinospora endophytica NBRC 110450.</title>
        <authorList>
            <person name="Komaki H."/>
            <person name="Tamura T."/>
        </authorList>
    </citation>
    <scope>NUCLEOTIDE SEQUENCE [LARGE SCALE GENOMIC DNA]</scope>
    <source>
        <strain evidence="4 5">NBRC 110450</strain>
    </source>
</reference>
<evidence type="ECO:0000259" key="3">
    <source>
        <dbReference type="PROSITE" id="PS51831"/>
    </source>
</evidence>